<evidence type="ECO:0000313" key="2">
    <source>
        <dbReference type="EMBL" id="VAX10296.1"/>
    </source>
</evidence>
<keyword evidence="1" id="KW-0812">Transmembrane</keyword>
<keyword evidence="1" id="KW-1133">Transmembrane helix</keyword>
<dbReference type="Pfam" id="PF02405">
    <property type="entry name" value="MlaE"/>
    <property type="match status" value="1"/>
</dbReference>
<dbReference type="AlphaFoldDB" id="A0A3B1AW82"/>
<keyword evidence="1" id="KW-0472">Membrane</keyword>
<sequence>MHSHPADVLFQFEGNQLCLKLKGDWQLQAASPAFSGFSKQIAGSVKVARIYFDSSELGKWDSAILSYLMRVLKTCREQQLEVDDLGLPQGIRRLLTLAFSVPPHDTGKDHHPSGYLYQIGVAVQSLWLGVPIAVRFIGEVLQSIAKVFRGRVGFSRHDLALIIQEAGPQALPVVTLISFLVGLILAYMGAVQLERFGAQIYIADMVGIGMVREIGALMTGIIMAGRTGAAYAAQLGTMQVNEEIDAFHTLGISSIDYLVVPRVLGLVLMLPLLTLYSGLAGILAGMLVSLLAYDISLFEYSEQTVRALELRHFFVGMSKALVYGIVIAMAGCFRGIQCGRSAAAVGVATTSAVVTSIVLIVITASIMTIVFQQLGI</sequence>
<gene>
    <name evidence="2" type="ORF">MNBD_GAMMA25-70</name>
</gene>
<accession>A0A3B1AW82</accession>
<dbReference type="EMBL" id="UOFY01000047">
    <property type="protein sequence ID" value="VAX10296.1"/>
    <property type="molecule type" value="Genomic_DNA"/>
</dbReference>
<dbReference type="GO" id="GO:0005548">
    <property type="term" value="F:phospholipid transporter activity"/>
    <property type="evidence" value="ECO:0007669"/>
    <property type="project" value="TreeGrafter"/>
</dbReference>
<proteinExistence type="predicted"/>
<protein>
    <submittedName>
        <fullName evidence="2">ABC-type transport system involved in resistance to organic solvents, permease component</fullName>
    </submittedName>
</protein>
<feature type="transmembrane region" description="Helical" evidence="1">
    <location>
        <begin position="170"/>
        <end position="190"/>
    </location>
</feature>
<dbReference type="PANTHER" id="PTHR30188">
    <property type="entry name" value="ABC TRANSPORTER PERMEASE PROTEIN-RELATED"/>
    <property type="match status" value="1"/>
</dbReference>
<reference evidence="2" key="1">
    <citation type="submission" date="2018-06" db="EMBL/GenBank/DDBJ databases">
        <authorList>
            <person name="Zhirakovskaya E."/>
        </authorList>
    </citation>
    <scope>NUCLEOTIDE SEQUENCE</scope>
</reference>
<name>A0A3B1AW82_9ZZZZ</name>
<dbReference type="InterPro" id="IPR036513">
    <property type="entry name" value="STAS_dom_sf"/>
</dbReference>
<evidence type="ECO:0000256" key="1">
    <source>
        <dbReference type="SAM" id="Phobius"/>
    </source>
</evidence>
<feature type="transmembrane region" description="Helical" evidence="1">
    <location>
        <begin position="263"/>
        <end position="293"/>
    </location>
</feature>
<feature type="transmembrane region" description="Helical" evidence="1">
    <location>
        <begin position="345"/>
        <end position="371"/>
    </location>
</feature>
<dbReference type="PANTHER" id="PTHR30188:SF3">
    <property type="entry name" value="ABC TRANSPORTER PERMEASE"/>
    <property type="match status" value="1"/>
</dbReference>
<dbReference type="GO" id="GO:0043190">
    <property type="term" value="C:ATP-binding cassette (ABC) transporter complex"/>
    <property type="evidence" value="ECO:0007669"/>
    <property type="project" value="InterPro"/>
</dbReference>
<dbReference type="InterPro" id="IPR030802">
    <property type="entry name" value="Permease_MalE"/>
</dbReference>
<dbReference type="SUPFAM" id="SSF52091">
    <property type="entry name" value="SpoIIaa-like"/>
    <property type="match status" value="1"/>
</dbReference>
<feature type="transmembrane region" description="Helical" evidence="1">
    <location>
        <begin position="313"/>
        <end position="333"/>
    </location>
</feature>
<organism evidence="2">
    <name type="scientific">hydrothermal vent metagenome</name>
    <dbReference type="NCBI Taxonomy" id="652676"/>
    <lineage>
        <taxon>unclassified sequences</taxon>
        <taxon>metagenomes</taxon>
        <taxon>ecological metagenomes</taxon>
    </lineage>
</organism>